<evidence type="ECO:0000313" key="12">
    <source>
        <dbReference type="Proteomes" id="UP001410795"/>
    </source>
</evidence>
<reference evidence="12" key="1">
    <citation type="journal article" date="2019" name="Int. J. Syst. Evol. Microbiol.">
        <title>The Global Catalogue of Microorganisms (GCM) 10K type strain sequencing project: providing services to taxonomists for standard genome sequencing and annotation.</title>
        <authorList>
            <consortium name="The Broad Institute Genomics Platform"/>
            <consortium name="The Broad Institute Genome Sequencing Center for Infectious Disease"/>
            <person name="Wu L."/>
            <person name="Ma J."/>
        </authorList>
    </citation>
    <scope>NUCLEOTIDE SEQUENCE [LARGE SCALE GENOMIC DNA]</scope>
    <source>
        <strain evidence="12">JCM 16546</strain>
    </source>
</reference>
<keyword evidence="8" id="KW-0764">Sulfate transport</keyword>
<dbReference type="EMBL" id="BAAAYV010000005">
    <property type="protein sequence ID" value="GAA3652751.1"/>
    <property type="molecule type" value="Genomic_DNA"/>
</dbReference>
<dbReference type="PANTHER" id="PTHR37468">
    <property type="entry name" value="SULFATE TRANSPORTER CYSZ"/>
    <property type="match status" value="1"/>
</dbReference>
<keyword evidence="4" id="KW-0997">Cell inner membrane</keyword>
<evidence type="ECO:0000256" key="7">
    <source>
        <dbReference type="ARBA" id="ARBA00022989"/>
    </source>
</evidence>
<evidence type="ECO:0000256" key="6">
    <source>
        <dbReference type="ARBA" id="ARBA00022692"/>
    </source>
</evidence>
<sequence>MREFWRGITTLLDGFRWWRRRPGIMAAGLIPAGIVGLALTAALVAIAFGAPHLATAVTPFADSWDPIWSSLLRTVVGLAVVGGTVVLSVAVFTALTLVVGEPFYDRIWRSVERETGGAVPDHPYGIVSAARDAVSLFARGVLAALGAGAVGLVPFVGAPAAAVTGALLNGRVIADELASRGLTARGLDAPARAALVRGHRGRVLGFGVAVHVCFLVPFAAVVVMPAAVAGAALLARHLAGEADAG</sequence>
<organism evidence="11 12">
    <name type="scientific">Microbacterium marinilacus</name>
    <dbReference type="NCBI Taxonomy" id="415209"/>
    <lineage>
        <taxon>Bacteria</taxon>
        <taxon>Bacillati</taxon>
        <taxon>Actinomycetota</taxon>
        <taxon>Actinomycetes</taxon>
        <taxon>Micrococcales</taxon>
        <taxon>Microbacteriaceae</taxon>
        <taxon>Microbacterium</taxon>
    </lineage>
</organism>
<keyword evidence="7 10" id="KW-1133">Transmembrane helix</keyword>
<keyword evidence="5" id="KW-0028">Amino-acid biosynthesis</keyword>
<accession>A0ABP7B8D0</accession>
<evidence type="ECO:0000256" key="1">
    <source>
        <dbReference type="ARBA" id="ARBA00004141"/>
    </source>
</evidence>
<proteinExistence type="predicted"/>
<keyword evidence="6 10" id="KW-0812">Transmembrane</keyword>
<feature type="transmembrane region" description="Helical" evidence="10">
    <location>
        <begin position="70"/>
        <end position="99"/>
    </location>
</feature>
<evidence type="ECO:0000256" key="9">
    <source>
        <dbReference type="ARBA" id="ARBA00023136"/>
    </source>
</evidence>
<dbReference type="Proteomes" id="UP001410795">
    <property type="component" value="Unassembled WGS sequence"/>
</dbReference>
<evidence type="ECO:0000256" key="8">
    <source>
        <dbReference type="ARBA" id="ARBA00023032"/>
    </source>
</evidence>
<comment type="caution">
    <text evidence="11">The sequence shown here is derived from an EMBL/GenBank/DDBJ whole genome shotgun (WGS) entry which is preliminary data.</text>
</comment>
<dbReference type="RefSeq" id="WP_308122716.1">
    <property type="nucleotide sequence ID" value="NZ_BAAAYV010000005.1"/>
</dbReference>
<evidence type="ECO:0000256" key="10">
    <source>
        <dbReference type="SAM" id="Phobius"/>
    </source>
</evidence>
<evidence type="ECO:0000256" key="2">
    <source>
        <dbReference type="ARBA" id="ARBA00022448"/>
    </source>
</evidence>
<name>A0ABP7B8D0_9MICO</name>
<evidence type="ECO:0000256" key="5">
    <source>
        <dbReference type="ARBA" id="ARBA00022605"/>
    </source>
</evidence>
<evidence type="ECO:0000313" key="11">
    <source>
        <dbReference type="EMBL" id="GAA3652751.1"/>
    </source>
</evidence>
<protein>
    <submittedName>
        <fullName evidence="11">EI24 domain-containing protein</fullName>
    </submittedName>
</protein>
<comment type="subcellular location">
    <subcellularLocation>
        <location evidence="1">Membrane</location>
        <topology evidence="1">Multi-pass membrane protein</topology>
    </subcellularLocation>
</comment>
<dbReference type="InterPro" id="IPR059112">
    <property type="entry name" value="CysZ/EI24"/>
</dbReference>
<dbReference type="InterPro" id="IPR050480">
    <property type="entry name" value="CysZ-like"/>
</dbReference>
<evidence type="ECO:0000256" key="3">
    <source>
        <dbReference type="ARBA" id="ARBA00022475"/>
    </source>
</evidence>
<dbReference type="PANTHER" id="PTHR37468:SF1">
    <property type="entry name" value="SULFATE TRANSPORTER CYSZ"/>
    <property type="match status" value="1"/>
</dbReference>
<keyword evidence="3" id="KW-1003">Cell membrane</keyword>
<gene>
    <name evidence="11" type="ORF">GCM10022202_10750</name>
</gene>
<feature type="transmembrane region" description="Helical" evidence="10">
    <location>
        <begin position="24"/>
        <end position="50"/>
    </location>
</feature>
<keyword evidence="12" id="KW-1185">Reference proteome</keyword>
<keyword evidence="9 10" id="KW-0472">Membrane</keyword>
<dbReference type="Pfam" id="PF07264">
    <property type="entry name" value="EI24"/>
    <property type="match status" value="1"/>
</dbReference>
<feature type="transmembrane region" description="Helical" evidence="10">
    <location>
        <begin position="203"/>
        <end position="228"/>
    </location>
</feature>
<evidence type="ECO:0000256" key="4">
    <source>
        <dbReference type="ARBA" id="ARBA00022519"/>
    </source>
</evidence>
<keyword evidence="2" id="KW-0813">Transport</keyword>